<reference evidence="2" key="1">
    <citation type="submission" date="2015-07" db="EMBL/GenBank/DDBJ databases">
        <title>Adaptation to a free-living lifestyle via gene acquisitions in the diplomonad Trepomonas sp. PC1.</title>
        <authorList>
            <person name="Xu F."/>
            <person name="Jerlstrom-Hultqvist J."/>
            <person name="Kolisko M."/>
            <person name="Simpson A.G.B."/>
            <person name="Roger A.J."/>
            <person name="Svard S.G."/>
            <person name="Andersson J.O."/>
        </authorList>
    </citation>
    <scope>NUCLEOTIDE SEQUENCE</scope>
    <source>
        <strain evidence="2">PC1</strain>
    </source>
</reference>
<protein>
    <submittedName>
        <fullName evidence="2">Calcineurin-like phosphoesterase superfamily domain-containing protein</fullName>
    </submittedName>
</protein>
<accession>A0A146K3J4</accession>
<proteinExistence type="predicted"/>
<dbReference type="InterPro" id="IPR029052">
    <property type="entry name" value="Metallo-depent_PP-like"/>
</dbReference>
<organism evidence="2">
    <name type="scientific">Trepomonas sp. PC1</name>
    <dbReference type="NCBI Taxonomy" id="1076344"/>
    <lineage>
        <taxon>Eukaryota</taxon>
        <taxon>Metamonada</taxon>
        <taxon>Diplomonadida</taxon>
        <taxon>Hexamitidae</taxon>
        <taxon>Hexamitinae</taxon>
        <taxon>Trepomonas</taxon>
    </lineage>
</organism>
<dbReference type="GO" id="GO:0016787">
    <property type="term" value="F:hydrolase activity"/>
    <property type="evidence" value="ECO:0007669"/>
    <property type="project" value="InterPro"/>
</dbReference>
<evidence type="ECO:0000313" key="2">
    <source>
        <dbReference type="EMBL" id="JAP91008.1"/>
    </source>
</evidence>
<dbReference type="PANTHER" id="PTHR37523">
    <property type="entry name" value="METALLOPHOSPHOESTERASE"/>
    <property type="match status" value="1"/>
</dbReference>
<evidence type="ECO:0000259" key="1">
    <source>
        <dbReference type="Pfam" id="PF00149"/>
    </source>
</evidence>
<sequence>MRILFITDIHEAELLFEKLGEFQQMRPDIIILGGDFQSQTTIDLQSAENQQKNTDFVLKVCDFLSQICPVKCILGNHDHQDQMHKYRFSEDFSFMGYRFLTQCGSSSTLPENTTQKENMNIGYTFWDGHPFGPRLDSEQWEEFERFQRDGYDHRTKEIENMKPGQFLDRDCTQTYNRNQDLGTLHEKVIVVTHQGPYCSATTCDVCYGLQFSSGSPQNQLFYERNKENIILWLHGHTHYPRYVQCEKIVNPGAFARGGNVALVDVADGQFTLLQ</sequence>
<dbReference type="Pfam" id="PF00149">
    <property type="entry name" value="Metallophos"/>
    <property type="match status" value="1"/>
</dbReference>
<dbReference type="InterPro" id="IPR004843">
    <property type="entry name" value="Calcineurin-like_PHP"/>
</dbReference>
<feature type="domain" description="Calcineurin-like phosphoesterase" evidence="1">
    <location>
        <begin position="1"/>
        <end position="240"/>
    </location>
</feature>
<dbReference type="SUPFAM" id="SSF56300">
    <property type="entry name" value="Metallo-dependent phosphatases"/>
    <property type="match status" value="1"/>
</dbReference>
<dbReference type="EMBL" id="GDID01005598">
    <property type="protein sequence ID" value="JAP91008.1"/>
    <property type="molecule type" value="Transcribed_RNA"/>
</dbReference>
<dbReference type="AlphaFoldDB" id="A0A146K3J4"/>
<name>A0A146K3J4_9EUKA</name>
<dbReference type="PANTHER" id="PTHR37523:SF1">
    <property type="entry name" value="CALCINEURIN-LIKE PHOSPHOESTERASE DOMAIN-CONTAINING PROTEIN"/>
    <property type="match status" value="1"/>
</dbReference>
<dbReference type="Gene3D" id="3.60.21.10">
    <property type="match status" value="1"/>
</dbReference>
<gene>
    <name evidence="2" type="ORF">TPC1_17505</name>
</gene>
<dbReference type="CDD" id="cd00838">
    <property type="entry name" value="MPP_superfamily"/>
    <property type="match status" value="1"/>
</dbReference>